<dbReference type="GO" id="GO:0016874">
    <property type="term" value="F:ligase activity"/>
    <property type="evidence" value="ECO:0007669"/>
    <property type="project" value="UniProtKB-KW"/>
</dbReference>
<keyword evidence="1" id="KW-0378">Hydrolase</keyword>
<evidence type="ECO:0000256" key="1">
    <source>
        <dbReference type="ARBA" id="ARBA00022801"/>
    </source>
</evidence>
<dbReference type="HAMAP" id="MF_01940">
    <property type="entry name" value="RNA_CPDase"/>
    <property type="match status" value="1"/>
</dbReference>
<dbReference type="InterPro" id="IPR009097">
    <property type="entry name" value="Cyclic_Pdiesterase"/>
</dbReference>
<dbReference type="PANTHER" id="PTHR35561">
    <property type="entry name" value="RNA 2',3'-CYCLIC PHOSPHODIESTERASE"/>
    <property type="match status" value="1"/>
</dbReference>
<evidence type="ECO:0000313" key="2">
    <source>
        <dbReference type="EMBL" id="VAW79820.1"/>
    </source>
</evidence>
<feature type="non-terminal residue" evidence="2">
    <location>
        <position position="1"/>
    </location>
</feature>
<dbReference type="SUPFAM" id="SSF55144">
    <property type="entry name" value="LigT-like"/>
    <property type="match status" value="1"/>
</dbReference>
<proteinExistence type="inferred from homology"/>
<dbReference type="InterPro" id="IPR004175">
    <property type="entry name" value="RNA_CPDase"/>
</dbReference>
<dbReference type="Gene3D" id="3.90.1140.10">
    <property type="entry name" value="Cyclic phosphodiesterase"/>
    <property type="match status" value="1"/>
</dbReference>
<gene>
    <name evidence="2" type="ORF">MNBD_GAMMA14-300</name>
</gene>
<dbReference type="AlphaFoldDB" id="A0A3B0YT70"/>
<protein>
    <submittedName>
        <fullName evidence="2">2'-5' RNA ligase</fullName>
    </submittedName>
</protein>
<dbReference type="GO" id="GO:0008664">
    <property type="term" value="F:RNA 2',3'-cyclic 3'-phosphodiesterase activity"/>
    <property type="evidence" value="ECO:0007669"/>
    <property type="project" value="InterPro"/>
</dbReference>
<dbReference type="EMBL" id="UOFM01000327">
    <property type="protein sequence ID" value="VAW79820.1"/>
    <property type="molecule type" value="Genomic_DNA"/>
</dbReference>
<dbReference type="Pfam" id="PF13563">
    <property type="entry name" value="2_5_RNA_ligase2"/>
    <property type="match status" value="1"/>
</dbReference>
<keyword evidence="2" id="KW-0436">Ligase</keyword>
<dbReference type="PANTHER" id="PTHR35561:SF1">
    <property type="entry name" value="RNA 2',3'-CYCLIC PHOSPHODIESTERASE"/>
    <property type="match status" value="1"/>
</dbReference>
<reference evidence="2" key="1">
    <citation type="submission" date="2018-06" db="EMBL/GenBank/DDBJ databases">
        <authorList>
            <person name="Zhirakovskaya E."/>
        </authorList>
    </citation>
    <scope>NUCLEOTIDE SEQUENCE</scope>
</reference>
<name>A0A3B0YT70_9ZZZZ</name>
<organism evidence="2">
    <name type="scientific">hydrothermal vent metagenome</name>
    <dbReference type="NCBI Taxonomy" id="652676"/>
    <lineage>
        <taxon>unclassified sequences</taxon>
        <taxon>metagenomes</taxon>
        <taxon>ecological metagenomes</taxon>
    </lineage>
</organism>
<accession>A0A3B0YT70</accession>
<dbReference type="GO" id="GO:0004113">
    <property type="term" value="F:2',3'-cyclic-nucleotide 3'-phosphodiesterase activity"/>
    <property type="evidence" value="ECO:0007669"/>
    <property type="project" value="InterPro"/>
</dbReference>
<dbReference type="NCBIfam" id="TIGR02258">
    <property type="entry name" value="2_5_ligase"/>
    <property type="match status" value="1"/>
</dbReference>
<sequence>RGCWNNWMPIIPPEQHRRLFFALWPDDAVRQRIAVLSRQVCKHPVPEGNLHLTLRFLGRQDEEARQCFCAAAGQLQCKSFTLLLDRYGGWLRKHIQWLGASAPPQALGQLVDALNIALAACGMEVEKRPFIPHVTLSRKAKNPFTGPLPESIFWSVKDFVLAESVPSPDGVRYVVLERWAL</sequence>